<proteinExistence type="inferred from homology"/>
<comment type="function">
    <text evidence="6">Probably involved in the biogenesis of the COX complex.</text>
</comment>
<dbReference type="AlphaFoldDB" id="A0AAJ7BSE0"/>
<comment type="similarity">
    <text evidence="2 6">Belongs to the SURF1 family.</text>
</comment>
<feature type="transmembrane region" description="Helical" evidence="6">
    <location>
        <begin position="66"/>
        <end position="86"/>
    </location>
</feature>
<dbReference type="PANTHER" id="PTHR23427">
    <property type="entry name" value="SURFEIT LOCUS PROTEIN"/>
    <property type="match status" value="1"/>
</dbReference>
<evidence type="ECO:0000313" key="8">
    <source>
        <dbReference type="RefSeq" id="XP_015592428.1"/>
    </source>
</evidence>
<dbReference type="GeneID" id="107266454"/>
<dbReference type="KEGG" id="ccin:107266454"/>
<evidence type="ECO:0000313" key="7">
    <source>
        <dbReference type="Proteomes" id="UP000694920"/>
    </source>
</evidence>
<dbReference type="Pfam" id="PF02104">
    <property type="entry name" value="SURF1"/>
    <property type="match status" value="1"/>
</dbReference>
<keyword evidence="6" id="KW-0999">Mitochondrion inner membrane</keyword>
<dbReference type="RefSeq" id="XP_015592428.1">
    <property type="nucleotide sequence ID" value="XM_015736942.2"/>
</dbReference>
<dbReference type="PROSITE" id="PS50895">
    <property type="entry name" value="SURF1"/>
    <property type="match status" value="1"/>
</dbReference>
<evidence type="ECO:0000256" key="2">
    <source>
        <dbReference type="ARBA" id="ARBA00007165"/>
    </source>
</evidence>
<keyword evidence="3 6" id="KW-0812">Transmembrane</keyword>
<dbReference type="GO" id="GO:0005743">
    <property type="term" value="C:mitochondrial inner membrane"/>
    <property type="evidence" value="ECO:0007669"/>
    <property type="project" value="UniProtKB-SubCell"/>
</dbReference>
<dbReference type="CDD" id="cd06662">
    <property type="entry name" value="SURF1"/>
    <property type="match status" value="1"/>
</dbReference>
<keyword evidence="7" id="KW-1185">Reference proteome</keyword>
<dbReference type="Proteomes" id="UP000694920">
    <property type="component" value="Unplaced"/>
</dbReference>
<evidence type="ECO:0000256" key="6">
    <source>
        <dbReference type="RuleBase" id="RU363076"/>
    </source>
</evidence>
<dbReference type="InterPro" id="IPR002994">
    <property type="entry name" value="Surf1/Shy1"/>
</dbReference>
<evidence type="ECO:0000256" key="5">
    <source>
        <dbReference type="ARBA" id="ARBA00023136"/>
    </source>
</evidence>
<evidence type="ECO:0000256" key="1">
    <source>
        <dbReference type="ARBA" id="ARBA00004370"/>
    </source>
</evidence>
<protein>
    <recommendedName>
        <fullName evidence="6">SURF1-like protein</fullName>
    </recommendedName>
</protein>
<sequence>MNLVGVRISRELTRFSKVKKLFLANGIIHSNGGFNTVKRSKVTASDPFRIGVTSDKKDEEEPIGPFGFFLLGFPLVTLGLGTWQVYRRKWKLELIENLKSRTTSTPVEFPEDYYELESMEYYPVRVRGEFLHDKEFTIGPKSLIVDGAGASEGKNALITQGQAYTGYYVITPFKLQDRDLTILVNRGWVSRKKKNPVTRPEGQISGPVEITGIVRLSETRPQFIPENKPNDGIWYYRDLDAMSELTGAAPIYLEQIYDESVPGGPRGGQTRITLRNEHLSYMITWYSLSAITSWMWYRQFIQKLPLL</sequence>
<evidence type="ECO:0000256" key="4">
    <source>
        <dbReference type="ARBA" id="ARBA00022989"/>
    </source>
</evidence>
<evidence type="ECO:0000256" key="3">
    <source>
        <dbReference type="ARBA" id="ARBA00022692"/>
    </source>
</evidence>
<accession>A0AAJ7BSE0</accession>
<dbReference type="PANTHER" id="PTHR23427:SF2">
    <property type="entry name" value="SURFEIT LOCUS PROTEIN 1"/>
    <property type="match status" value="1"/>
</dbReference>
<gene>
    <name evidence="8" type="primary">LOC107266454</name>
</gene>
<keyword evidence="6" id="KW-0496">Mitochondrion</keyword>
<name>A0AAJ7BSE0_CEPCN</name>
<dbReference type="InterPro" id="IPR045214">
    <property type="entry name" value="Surf1/Surf4"/>
</dbReference>
<dbReference type="CTD" id="6834"/>
<dbReference type="GO" id="GO:0033617">
    <property type="term" value="P:mitochondrial respiratory chain complex IV assembly"/>
    <property type="evidence" value="ECO:0007669"/>
    <property type="project" value="TreeGrafter"/>
</dbReference>
<comment type="caution">
    <text evidence="6">Lacks conserved residue(s) required for the propagation of feature annotation.</text>
</comment>
<keyword evidence="4 6" id="KW-1133">Transmembrane helix</keyword>
<organism evidence="7 8">
    <name type="scientific">Cephus cinctus</name>
    <name type="common">Wheat stem sawfly</name>
    <dbReference type="NCBI Taxonomy" id="211228"/>
    <lineage>
        <taxon>Eukaryota</taxon>
        <taxon>Metazoa</taxon>
        <taxon>Ecdysozoa</taxon>
        <taxon>Arthropoda</taxon>
        <taxon>Hexapoda</taxon>
        <taxon>Insecta</taxon>
        <taxon>Pterygota</taxon>
        <taxon>Neoptera</taxon>
        <taxon>Endopterygota</taxon>
        <taxon>Hymenoptera</taxon>
        <taxon>Cephoidea</taxon>
        <taxon>Cephidae</taxon>
        <taxon>Cephus</taxon>
    </lineage>
</organism>
<comment type="subcellular location">
    <subcellularLocation>
        <location evidence="1">Membrane</location>
    </subcellularLocation>
    <subcellularLocation>
        <location evidence="6">Mitochondrion inner membrane</location>
        <topology evidence="6">Multi-pass membrane protein</topology>
    </subcellularLocation>
</comment>
<keyword evidence="5 6" id="KW-0472">Membrane</keyword>
<reference evidence="8" key="1">
    <citation type="submission" date="2025-08" db="UniProtKB">
        <authorList>
            <consortium name="RefSeq"/>
        </authorList>
    </citation>
    <scope>IDENTIFICATION</scope>
</reference>